<keyword evidence="6 8" id="KW-0472">Membrane</keyword>
<dbReference type="EMBL" id="OBEH01000007">
    <property type="protein sequence ID" value="SNZ01749.1"/>
    <property type="molecule type" value="Genomic_DNA"/>
</dbReference>
<sequence length="1038" mass="113681">MKKKLLQMALFSIMAFCFCNNAMGQVSKKISISGQVTASEDGLPIAGVNILENGTNNGTVTDFDGNYTITVESNAQLVVSYLGYKTQTIKASGSTLNIVLEADITALDDVVVVGYGSQRKKDVTGAVVSISGDELTSNPLPGIDQALQGKLSGVTIINNSGEPGGGVSVRIRGEGTIGNSDPLYVIDGVPIVNNVNSEIPVAGGSGKVSNPLANLNPNDIESIDILKDASSAAIYGVRGANGVIIITTKKGKKGAPQFTFDNYLAIQNVKTIDLLKARDYADLIIEMFDNAGEAIDDVTEPTNLLDDSFVVDRADWQKEFFKTGITHNYNINISGGNEFADYSLSGGYHKDNATTPGAGFKRYSTRLNSNFKLGKFKFGEAVFFSRTVNRRSTFQAARSQIRIINRHAPTVAVYNPANEGGFNGPGEGDGYNRWNPIGLAELTDNVVRRNRFVGNLYGEYEIVKGLKYRLNVGLDAVFTNGSTFIPRYVFSEGQSQEDPSLREYSAEELSPLIENTLNFQKDFGNHNLDLLVGFTQQEYKFSRFSAFSNMLQSNNLQTLNTSSASAQISIAGFDDEWAIRSLLGRVNYNYKEKYLFTGNIRRDGSSRFSEANRYGVFPSFSVGWVLSEEKFLNDHKFINNLKLRFGWGELGNQEIPPYGFQSSLFTSANYVFGGNLQSGITQNTLANENLKWETTVQKNIGLDLTLFDYRLNMTLEYFIKDTEDIILRAPLPGSIGITELPLINAGNIQNRGLEILASYKGSAGDLNYELSANASFLKNEVKSLGIGLPLEGRFPDDSGPVLAVIREGEAINSFFGHVTDGIFQNQAEVDAHASQSGAAPGDIRFKDINNDNVINADDRVILGDPNPDITYGLNASFDYKGVDFSLFFQGVEGVDIYNGLRFWNEGMAEMKNHSTAVLNRWTGEGTSNSVPRAILGDPNFNRRPSDRFLEDGSYLRLKNIILGYSFQKNTLSKFADGFIKSLRIYASAQNILTFTNYTGYDPEIGTGFNQGPGVANQGVDYGIVPQPKTFLTGIQIKF</sequence>
<evidence type="ECO:0000259" key="11">
    <source>
        <dbReference type="Pfam" id="PF00593"/>
    </source>
</evidence>
<dbReference type="NCBIfam" id="TIGR04056">
    <property type="entry name" value="OMP_RagA_SusC"/>
    <property type="match status" value="1"/>
</dbReference>
<evidence type="ECO:0000256" key="8">
    <source>
        <dbReference type="PROSITE-ProRule" id="PRU01360"/>
    </source>
</evidence>
<keyword evidence="2 8" id="KW-0813">Transport</keyword>
<name>A0A285MX30_9FLAO</name>
<dbReference type="PROSITE" id="PS52016">
    <property type="entry name" value="TONB_DEPENDENT_REC_3"/>
    <property type="match status" value="1"/>
</dbReference>
<dbReference type="Proteomes" id="UP000219048">
    <property type="component" value="Unassembled WGS sequence"/>
</dbReference>
<keyword evidence="3 8" id="KW-1134">Transmembrane beta strand</keyword>
<feature type="domain" description="TonB-dependent receptor plug" evidence="12">
    <location>
        <begin position="120"/>
        <end position="243"/>
    </location>
</feature>
<dbReference type="Pfam" id="PF07715">
    <property type="entry name" value="Plug"/>
    <property type="match status" value="1"/>
</dbReference>
<evidence type="ECO:0000256" key="3">
    <source>
        <dbReference type="ARBA" id="ARBA00022452"/>
    </source>
</evidence>
<keyword evidence="10" id="KW-0732">Signal</keyword>
<evidence type="ECO:0000256" key="9">
    <source>
        <dbReference type="RuleBase" id="RU003357"/>
    </source>
</evidence>
<evidence type="ECO:0000256" key="1">
    <source>
        <dbReference type="ARBA" id="ARBA00004571"/>
    </source>
</evidence>
<dbReference type="InterPro" id="IPR023997">
    <property type="entry name" value="TonB-dep_OMP_SusC/RagA_CS"/>
</dbReference>
<evidence type="ECO:0000313" key="14">
    <source>
        <dbReference type="Proteomes" id="UP000219048"/>
    </source>
</evidence>
<keyword evidence="5 9" id="KW-0798">TonB box</keyword>
<gene>
    <name evidence="13" type="ORF">SAMN06265377_3592</name>
</gene>
<feature type="domain" description="TonB-dependent receptor-like beta-barrel" evidence="11">
    <location>
        <begin position="414"/>
        <end position="990"/>
    </location>
</feature>
<dbReference type="Gene3D" id="2.60.40.1120">
    <property type="entry name" value="Carboxypeptidase-like, regulatory domain"/>
    <property type="match status" value="1"/>
</dbReference>
<dbReference type="InterPro" id="IPR039426">
    <property type="entry name" value="TonB-dep_rcpt-like"/>
</dbReference>
<comment type="similarity">
    <text evidence="8 9">Belongs to the TonB-dependent receptor family.</text>
</comment>
<feature type="chain" id="PRO_5012605868" evidence="10">
    <location>
        <begin position="25"/>
        <end position="1038"/>
    </location>
</feature>
<protein>
    <submittedName>
        <fullName evidence="13">TonB-linked outer membrane protein, SusC/RagA family</fullName>
    </submittedName>
</protein>
<keyword evidence="7 8" id="KW-0998">Cell outer membrane</keyword>
<dbReference type="Gene3D" id="2.170.130.10">
    <property type="entry name" value="TonB-dependent receptor, plug domain"/>
    <property type="match status" value="1"/>
</dbReference>
<dbReference type="InterPro" id="IPR008969">
    <property type="entry name" value="CarboxyPept-like_regulatory"/>
</dbReference>
<dbReference type="InterPro" id="IPR012910">
    <property type="entry name" value="Plug_dom"/>
</dbReference>
<dbReference type="GO" id="GO:0009279">
    <property type="term" value="C:cell outer membrane"/>
    <property type="evidence" value="ECO:0007669"/>
    <property type="project" value="UniProtKB-SubCell"/>
</dbReference>
<evidence type="ECO:0000313" key="13">
    <source>
        <dbReference type="EMBL" id="SNZ01749.1"/>
    </source>
</evidence>
<dbReference type="OrthoDB" id="9768177at2"/>
<dbReference type="AlphaFoldDB" id="A0A285MX30"/>
<evidence type="ECO:0000256" key="6">
    <source>
        <dbReference type="ARBA" id="ARBA00023136"/>
    </source>
</evidence>
<dbReference type="Pfam" id="PF00593">
    <property type="entry name" value="TonB_dep_Rec_b-barrel"/>
    <property type="match status" value="1"/>
</dbReference>
<evidence type="ECO:0000259" key="12">
    <source>
        <dbReference type="Pfam" id="PF07715"/>
    </source>
</evidence>
<dbReference type="InterPro" id="IPR023996">
    <property type="entry name" value="TonB-dep_OMP_SusC/RagA"/>
</dbReference>
<evidence type="ECO:0000256" key="4">
    <source>
        <dbReference type="ARBA" id="ARBA00022692"/>
    </source>
</evidence>
<dbReference type="SUPFAM" id="SSF49464">
    <property type="entry name" value="Carboxypeptidase regulatory domain-like"/>
    <property type="match status" value="1"/>
</dbReference>
<reference evidence="14" key="1">
    <citation type="submission" date="2017-09" db="EMBL/GenBank/DDBJ databases">
        <authorList>
            <person name="Varghese N."/>
            <person name="Submissions S."/>
        </authorList>
    </citation>
    <scope>NUCLEOTIDE SEQUENCE [LARGE SCALE GENOMIC DNA]</scope>
    <source>
        <strain evidence="14">DSM 25885</strain>
    </source>
</reference>
<keyword evidence="14" id="KW-1185">Reference proteome</keyword>
<evidence type="ECO:0000256" key="7">
    <source>
        <dbReference type="ARBA" id="ARBA00023237"/>
    </source>
</evidence>
<dbReference type="Pfam" id="PF13715">
    <property type="entry name" value="CarbopepD_reg_2"/>
    <property type="match status" value="1"/>
</dbReference>
<accession>A0A285MX30</accession>
<evidence type="ECO:0000256" key="2">
    <source>
        <dbReference type="ARBA" id="ARBA00022448"/>
    </source>
</evidence>
<comment type="subcellular location">
    <subcellularLocation>
        <location evidence="1 8">Cell outer membrane</location>
        <topology evidence="1 8">Multi-pass membrane protein</topology>
    </subcellularLocation>
</comment>
<evidence type="ECO:0000256" key="10">
    <source>
        <dbReference type="SAM" id="SignalP"/>
    </source>
</evidence>
<dbReference type="InterPro" id="IPR037066">
    <property type="entry name" value="Plug_dom_sf"/>
</dbReference>
<dbReference type="RefSeq" id="WP_097047189.1">
    <property type="nucleotide sequence ID" value="NZ_OBEH01000007.1"/>
</dbReference>
<dbReference type="NCBIfam" id="TIGR04057">
    <property type="entry name" value="SusC_RagA_signa"/>
    <property type="match status" value="1"/>
</dbReference>
<feature type="signal peptide" evidence="10">
    <location>
        <begin position="1"/>
        <end position="24"/>
    </location>
</feature>
<keyword evidence="4 8" id="KW-0812">Transmembrane</keyword>
<dbReference type="InterPro" id="IPR000531">
    <property type="entry name" value="Beta-barrel_TonB"/>
</dbReference>
<dbReference type="InterPro" id="IPR036942">
    <property type="entry name" value="Beta-barrel_TonB_sf"/>
</dbReference>
<dbReference type="Gene3D" id="2.40.170.20">
    <property type="entry name" value="TonB-dependent receptor, beta-barrel domain"/>
    <property type="match status" value="1"/>
</dbReference>
<evidence type="ECO:0000256" key="5">
    <source>
        <dbReference type="ARBA" id="ARBA00023077"/>
    </source>
</evidence>
<proteinExistence type="inferred from homology"/>
<dbReference type="SUPFAM" id="SSF56935">
    <property type="entry name" value="Porins"/>
    <property type="match status" value="1"/>
</dbReference>
<organism evidence="13 14">
    <name type="scientific">Flagellimonas pacifica</name>
    <dbReference type="NCBI Taxonomy" id="1247520"/>
    <lineage>
        <taxon>Bacteria</taxon>
        <taxon>Pseudomonadati</taxon>
        <taxon>Bacteroidota</taxon>
        <taxon>Flavobacteriia</taxon>
        <taxon>Flavobacteriales</taxon>
        <taxon>Flavobacteriaceae</taxon>
        <taxon>Flagellimonas</taxon>
    </lineage>
</organism>